<proteinExistence type="predicted"/>
<organism evidence="3">
    <name type="scientific">uncultured prokaryote</name>
    <dbReference type="NCBI Taxonomy" id="198431"/>
    <lineage>
        <taxon>unclassified sequences</taxon>
        <taxon>environmental samples</taxon>
    </lineage>
</organism>
<dbReference type="InterPro" id="IPR056906">
    <property type="entry name" value="ORF2/G2P_dom"/>
</dbReference>
<feature type="region of interest" description="Disordered" evidence="1">
    <location>
        <begin position="257"/>
        <end position="277"/>
    </location>
</feature>
<sequence length="288" mass="33286">MRMALARVDQKQCGRAVFGTLTYPNEFPYSDEVFKGHLDAFGKRFLRAYPGAGFFWKLEFQKRGAPHFHIIVFRVTPDGRALLRFREWLAQAWFEVVGSGDLKHLHAGTSAELLRSQFAMMRYCGGYVSKNDQTLTGRTVGRYWGIVGRRSIPFGEASSLSLSRSESILVRRTMRRSMMAANRERRIRHFDLTKSRLFYLTGKLRQVRKANPDLIHWKHRPRKLRLKNNQTINLFCDSDSWAEVVRRLCSLAATAGPEPSRKFLPSPRGGERFGTNRNRLAKPCRENC</sequence>
<name>A0A0H5QN54_9ZZZZ</name>
<dbReference type="EMBL" id="LN853963">
    <property type="protein sequence ID" value="CRY97197.1"/>
    <property type="molecule type" value="Genomic_DNA"/>
</dbReference>
<feature type="domain" description="Replication-associated protein ORF2/G2P" evidence="2">
    <location>
        <begin position="17"/>
        <end position="131"/>
    </location>
</feature>
<reference evidence="3" key="1">
    <citation type="submission" date="2015-06" db="EMBL/GenBank/DDBJ databases">
        <authorList>
            <person name="Joergensen T."/>
        </authorList>
    </citation>
    <scope>NUCLEOTIDE SEQUENCE</scope>
    <source>
        <strain evidence="3">RGFK1414</strain>
    </source>
</reference>
<reference evidence="3" key="2">
    <citation type="submission" date="2015-07" db="EMBL/GenBank/DDBJ databases">
        <title>Plasmids, circular viruses and viroids from rat gut.</title>
        <authorList>
            <person name="Jorgensen T.J."/>
            <person name="Hansen M.A."/>
            <person name="Xu Z."/>
            <person name="Tabak M.A."/>
            <person name="Sorensen S.J."/>
            <person name="Hansen L.H."/>
        </authorList>
    </citation>
    <scope>NUCLEOTIDE SEQUENCE</scope>
    <source>
        <strain evidence="3">RGFK1414</strain>
    </source>
</reference>
<dbReference type="Pfam" id="PF23343">
    <property type="entry name" value="REP_ORF2-G2P"/>
    <property type="match status" value="1"/>
</dbReference>
<evidence type="ECO:0000256" key="1">
    <source>
        <dbReference type="SAM" id="MobiDB-lite"/>
    </source>
</evidence>
<dbReference type="AlphaFoldDB" id="A0A0H5QN54"/>
<evidence type="ECO:0000313" key="3">
    <source>
        <dbReference type="EMBL" id="CRY97197.1"/>
    </source>
</evidence>
<accession>A0A0H5QN54</accession>
<protein>
    <recommendedName>
        <fullName evidence="2">Replication-associated protein ORF2/G2P domain-containing protein</fullName>
    </recommendedName>
</protein>
<evidence type="ECO:0000259" key="2">
    <source>
        <dbReference type="Pfam" id="PF23343"/>
    </source>
</evidence>